<dbReference type="AlphaFoldDB" id="A0A8C0LQX0"/>
<evidence type="ECO:0000313" key="24">
    <source>
        <dbReference type="Proteomes" id="UP000694391"/>
    </source>
</evidence>
<organism evidence="23 24">
    <name type="scientific">Canis lupus dingo</name>
    <name type="common">dingo</name>
    <dbReference type="NCBI Taxonomy" id="286419"/>
    <lineage>
        <taxon>Eukaryota</taxon>
        <taxon>Metazoa</taxon>
        <taxon>Chordata</taxon>
        <taxon>Craniata</taxon>
        <taxon>Vertebrata</taxon>
        <taxon>Euteleostomi</taxon>
        <taxon>Mammalia</taxon>
        <taxon>Eutheria</taxon>
        <taxon>Laurasiatheria</taxon>
        <taxon>Carnivora</taxon>
        <taxon>Caniformia</taxon>
        <taxon>Canidae</taxon>
        <taxon>Canis</taxon>
    </lineage>
</organism>
<dbReference type="PANTHER" id="PTHR14334">
    <property type="entry name" value="B-CELL ANTIGEN RECEPTOR COMPLEX-ASSOCIATED PROTEIN"/>
    <property type="match status" value="1"/>
</dbReference>
<dbReference type="GO" id="GO:0002250">
    <property type="term" value="P:adaptive immune response"/>
    <property type="evidence" value="ECO:0007669"/>
    <property type="project" value="UniProtKB-KW"/>
</dbReference>
<evidence type="ECO:0000259" key="22">
    <source>
        <dbReference type="PROSITE" id="PS50835"/>
    </source>
</evidence>
<evidence type="ECO:0000313" key="23">
    <source>
        <dbReference type="Ensembl" id="ENSCAFP00020034310.1"/>
    </source>
</evidence>
<dbReference type="GO" id="GO:0009617">
    <property type="term" value="P:response to bacterium"/>
    <property type="evidence" value="ECO:0007669"/>
    <property type="project" value="Ensembl"/>
</dbReference>
<dbReference type="InterPro" id="IPR036179">
    <property type="entry name" value="Ig-like_dom_sf"/>
</dbReference>
<dbReference type="GO" id="GO:0030183">
    <property type="term" value="P:B cell differentiation"/>
    <property type="evidence" value="ECO:0007669"/>
    <property type="project" value="TreeGrafter"/>
</dbReference>
<dbReference type="SMART" id="SM00409">
    <property type="entry name" value="IG"/>
    <property type="match status" value="1"/>
</dbReference>
<gene>
    <name evidence="23" type="primary">CD79B</name>
</gene>
<keyword evidence="2" id="KW-1003">Cell membrane</keyword>
<evidence type="ECO:0000256" key="5">
    <source>
        <dbReference type="ARBA" id="ARBA00022729"/>
    </source>
</evidence>
<evidence type="ECO:0000256" key="15">
    <source>
        <dbReference type="ARBA" id="ARBA00063513"/>
    </source>
</evidence>
<reference evidence="23" key="1">
    <citation type="submission" date="2025-08" db="UniProtKB">
        <authorList>
            <consortium name="Ensembl"/>
        </authorList>
    </citation>
    <scope>IDENTIFICATION</scope>
</reference>
<comment type="subunit">
    <text evidence="15">Heterodimer of alpha and beta chains; disulfide-linked. Part of the B-cell antigen receptor complex where the alpha/beta chain heterodimer is non-covalently associated with an antigen-specific membrane-bound surface immunoglobulin of two heavy chains and two light chains. Interacts with LYN.</text>
</comment>
<evidence type="ECO:0000256" key="16">
    <source>
        <dbReference type="ARBA" id="ARBA00068183"/>
    </source>
</evidence>
<evidence type="ECO:0000256" key="13">
    <source>
        <dbReference type="ARBA" id="ARBA00023319"/>
    </source>
</evidence>
<keyword evidence="9 21" id="KW-0472">Membrane</keyword>
<keyword evidence="13" id="KW-0393">Immunoglobulin domain</keyword>
<name>A0A8C0LQX0_CANLU</name>
<evidence type="ECO:0000256" key="20">
    <source>
        <dbReference type="SAM" id="MobiDB-lite"/>
    </source>
</evidence>
<evidence type="ECO:0000256" key="11">
    <source>
        <dbReference type="ARBA" id="ARBA00023170"/>
    </source>
</evidence>
<keyword evidence="11" id="KW-0675">Receptor</keyword>
<sequence length="283" mass="30892">MNPPSPRVPGELVPPLGPNLHGRKGPGGEEAGRGQAAAQAVTRFPPGASVLITSLGPRRSGEVTMAGLVLSPVPHNWLVVLLLLRRGLLIPALAPAGSTCSGIWQSPRFIARKRGAVVEIRCHTKDVGAVSWLWKREMDLEPKPLPREDRLLQSQNESVATLTIQGIQFSDNGIYFCQQKCSKGSFSKGCGTELRVMGFSTLAQLKRRNTLKDGIIMIQTLLIILFIIVPIFLLLDKDDSKAGMDEDHTYEGLNIDQTATYEDIVTLRTGEVKWSVGEHPGQE</sequence>
<dbReference type="GeneTree" id="ENSGT00940000154363"/>
<keyword evidence="4 21" id="KW-0812">Transmembrane</keyword>
<keyword evidence="7 21" id="KW-1133">Transmembrane helix</keyword>
<feature type="domain" description="Ig-like" evidence="22">
    <location>
        <begin position="91"/>
        <end position="187"/>
    </location>
</feature>
<dbReference type="SUPFAM" id="SSF48726">
    <property type="entry name" value="Immunoglobulin"/>
    <property type="match status" value="1"/>
</dbReference>
<keyword evidence="24" id="KW-1185">Reference proteome</keyword>
<dbReference type="GO" id="GO:0071755">
    <property type="term" value="C:IgM B cell receptor complex"/>
    <property type="evidence" value="ECO:0007669"/>
    <property type="project" value="Ensembl"/>
</dbReference>
<keyword evidence="12" id="KW-0325">Glycoprotein</keyword>
<keyword evidence="10" id="KW-1015">Disulfide bond</keyword>
<feature type="transmembrane region" description="Helical" evidence="21">
    <location>
        <begin position="214"/>
        <end position="235"/>
    </location>
</feature>
<evidence type="ECO:0000256" key="4">
    <source>
        <dbReference type="ARBA" id="ARBA00022692"/>
    </source>
</evidence>
<dbReference type="InterPro" id="IPR013783">
    <property type="entry name" value="Ig-like_fold"/>
</dbReference>
<dbReference type="GO" id="GO:0050853">
    <property type="term" value="P:B cell receptor signaling pathway"/>
    <property type="evidence" value="ECO:0007669"/>
    <property type="project" value="Ensembl"/>
</dbReference>
<dbReference type="Proteomes" id="UP000694391">
    <property type="component" value="Unplaced"/>
</dbReference>
<protein>
    <recommendedName>
        <fullName evidence="16">B-cell antigen receptor complex-associated protein beta chain</fullName>
    </recommendedName>
    <alternativeName>
        <fullName evidence="19">B-cell-specific glycoprotein B29</fullName>
    </alternativeName>
    <alternativeName>
        <fullName evidence="18">Ig-beta</fullName>
    </alternativeName>
    <alternativeName>
        <fullName evidence="17">Immunoglobulin-associated B29 protein</fullName>
    </alternativeName>
</protein>
<reference evidence="23" key="2">
    <citation type="submission" date="2025-09" db="UniProtKB">
        <authorList>
            <consortium name="Ensembl"/>
        </authorList>
    </citation>
    <scope>IDENTIFICATION</scope>
</reference>
<evidence type="ECO:0000256" key="17">
    <source>
        <dbReference type="ARBA" id="ARBA00076791"/>
    </source>
</evidence>
<proteinExistence type="predicted"/>
<evidence type="ECO:0000256" key="7">
    <source>
        <dbReference type="ARBA" id="ARBA00022989"/>
    </source>
</evidence>
<dbReference type="SMART" id="SM00077">
    <property type="entry name" value="ITAM"/>
    <property type="match status" value="1"/>
</dbReference>
<keyword evidence="5" id="KW-0732">Signal</keyword>
<dbReference type="Gene3D" id="2.60.40.10">
    <property type="entry name" value="Immunoglobulins"/>
    <property type="match status" value="1"/>
</dbReference>
<accession>A0A8C0LQX0</accession>
<comment type="subcellular location">
    <subcellularLocation>
        <location evidence="1">Cell membrane</location>
        <topology evidence="1">Single-pass type I membrane protein</topology>
    </subcellularLocation>
</comment>
<dbReference type="Pfam" id="PF02189">
    <property type="entry name" value="ITAM"/>
    <property type="match status" value="1"/>
</dbReference>
<evidence type="ECO:0000256" key="9">
    <source>
        <dbReference type="ARBA" id="ARBA00023136"/>
    </source>
</evidence>
<dbReference type="FunFam" id="2.60.40.10:FF:001554">
    <property type="entry name" value="B-cell antigen receptor complex-associated protein beta chain"/>
    <property type="match status" value="1"/>
</dbReference>
<evidence type="ECO:0000256" key="3">
    <source>
        <dbReference type="ARBA" id="ARBA00022553"/>
    </source>
</evidence>
<dbReference type="GO" id="GO:0009897">
    <property type="term" value="C:external side of plasma membrane"/>
    <property type="evidence" value="ECO:0007669"/>
    <property type="project" value="Ensembl"/>
</dbReference>
<feature type="region of interest" description="Disordered" evidence="20">
    <location>
        <begin position="1"/>
        <end position="34"/>
    </location>
</feature>
<dbReference type="PANTHER" id="PTHR14334:SF2">
    <property type="entry name" value="B-CELL ANTIGEN RECEPTOR COMPLEX-ASSOCIATED PROTEIN BETA CHAIN"/>
    <property type="match status" value="1"/>
</dbReference>
<dbReference type="GO" id="GO:0004888">
    <property type="term" value="F:transmembrane signaling receptor activity"/>
    <property type="evidence" value="ECO:0007669"/>
    <property type="project" value="Ensembl"/>
</dbReference>
<evidence type="ECO:0000256" key="2">
    <source>
        <dbReference type="ARBA" id="ARBA00022475"/>
    </source>
</evidence>
<evidence type="ECO:0000256" key="21">
    <source>
        <dbReference type="SAM" id="Phobius"/>
    </source>
</evidence>
<dbReference type="InterPro" id="IPR007110">
    <property type="entry name" value="Ig-like_dom"/>
</dbReference>
<dbReference type="GO" id="GO:0042802">
    <property type="term" value="F:identical protein binding"/>
    <property type="evidence" value="ECO:0007669"/>
    <property type="project" value="Ensembl"/>
</dbReference>
<dbReference type="Pfam" id="PF07679">
    <property type="entry name" value="I-set"/>
    <property type="match status" value="1"/>
</dbReference>
<keyword evidence="6" id="KW-0391">Immunity</keyword>
<dbReference type="InterPro" id="IPR013098">
    <property type="entry name" value="Ig_I-set"/>
</dbReference>
<evidence type="ECO:0000256" key="6">
    <source>
        <dbReference type="ARBA" id="ARBA00022859"/>
    </source>
</evidence>
<evidence type="ECO:0000256" key="8">
    <source>
        <dbReference type="ARBA" id="ARBA00023130"/>
    </source>
</evidence>
<keyword evidence="8" id="KW-1064">Adaptive immunity</keyword>
<evidence type="ECO:0000256" key="10">
    <source>
        <dbReference type="ARBA" id="ARBA00023157"/>
    </source>
</evidence>
<dbReference type="Ensembl" id="ENSCAFT00020039612.1">
    <property type="protein sequence ID" value="ENSCAFP00020034310.1"/>
    <property type="gene ID" value="ENSCAFG00020026614.1"/>
</dbReference>
<dbReference type="InterPro" id="IPR003110">
    <property type="entry name" value="Phos_immunorcpt_sig_ITAM"/>
</dbReference>
<dbReference type="InterPro" id="IPR003599">
    <property type="entry name" value="Ig_sub"/>
</dbReference>
<dbReference type="PROSITE" id="PS50835">
    <property type="entry name" value="IG_LIKE"/>
    <property type="match status" value="1"/>
</dbReference>
<keyword evidence="3" id="KW-0597">Phosphoprotein</keyword>
<evidence type="ECO:0000256" key="18">
    <source>
        <dbReference type="ARBA" id="ARBA00078678"/>
    </source>
</evidence>
<evidence type="ECO:0000256" key="14">
    <source>
        <dbReference type="ARBA" id="ARBA00056166"/>
    </source>
</evidence>
<evidence type="ECO:0000256" key="1">
    <source>
        <dbReference type="ARBA" id="ARBA00004251"/>
    </source>
</evidence>
<comment type="function">
    <text evidence="14">Required in cooperation with CD79A for initiation of the signal transduction cascade activated by the B-cell antigen receptor complex (BCR) which leads to internalization of the complex, trafficking to late endosomes and antigen presentation. Enhances phosphorylation of CD79A, possibly by recruiting kinases which phosphorylate CD79A or by recruiting proteins which bind to CD79A and protect it from dephosphorylation.</text>
</comment>
<dbReference type="PROSITE" id="PS51055">
    <property type="entry name" value="ITAM_1"/>
    <property type="match status" value="1"/>
</dbReference>
<evidence type="ECO:0000256" key="12">
    <source>
        <dbReference type="ARBA" id="ARBA00023180"/>
    </source>
</evidence>
<evidence type="ECO:0000256" key="19">
    <source>
        <dbReference type="ARBA" id="ARBA00079736"/>
    </source>
</evidence>